<keyword evidence="2" id="KW-0805">Transcription regulation</keyword>
<dbReference type="Proteomes" id="UP000246352">
    <property type="component" value="Unassembled WGS sequence"/>
</dbReference>
<keyword evidence="7" id="KW-1185">Reference proteome</keyword>
<dbReference type="InterPro" id="IPR007324">
    <property type="entry name" value="Sugar-bd_dom_put"/>
</dbReference>
<dbReference type="PANTHER" id="PTHR34294">
    <property type="entry name" value="TRANSCRIPTIONAL REGULATOR-RELATED"/>
    <property type="match status" value="1"/>
</dbReference>
<dbReference type="InterPro" id="IPR037171">
    <property type="entry name" value="NagB/RpiA_transferase-like"/>
</dbReference>
<dbReference type="AlphaFoldDB" id="A0A317PJR2"/>
<accession>A0A317PJR2</accession>
<dbReference type="GO" id="GO:0003677">
    <property type="term" value="F:DNA binding"/>
    <property type="evidence" value="ECO:0007669"/>
    <property type="project" value="UniProtKB-KW"/>
</dbReference>
<gene>
    <name evidence="6" type="ORF">DFR52_103229</name>
</gene>
<evidence type="ECO:0000256" key="2">
    <source>
        <dbReference type="ARBA" id="ARBA00023015"/>
    </source>
</evidence>
<evidence type="ECO:0000259" key="5">
    <source>
        <dbReference type="Pfam" id="PF04198"/>
    </source>
</evidence>
<dbReference type="InterPro" id="IPR051054">
    <property type="entry name" value="SorC_transcr_regulators"/>
</dbReference>
<comment type="caution">
    <text evidence="6">The sequence shown here is derived from an EMBL/GenBank/DDBJ whole genome shotgun (WGS) entry which is preliminary data.</text>
</comment>
<dbReference type="Pfam" id="PF04198">
    <property type="entry name" value="Sugar-bind"/>
    <property type="match status" value="1"/>
</dbReference>
<organism evidence="6 7">
    <name type="scientific">Hoeflea marina</name>
    <dbReference type="NCBI Taxonomy" id="274592"/>
    <lineage>
        <taxon>Bacteria</taxon>
        <taxon>Pseudomonadati</taxon>
        <taxon>Pseudomonadota</taxon>
        <taxon>Alphaproteobacteria</taxon>
        <taxon>Hyphomicrobiales</taxon>
        <taxon>Rhizobiaceae</taxon>
        <taxon>Hoeflea</taxon>
    </lineage>
</organism>
<feature type="domain" description="Sugar-binding" evidence="5">
    <location>
        <begin position="73"/>
        <end position="321"/>
    </location>
</feature>
<reference evidence="6 7" key="1">
    <citation type="submission" date="2018-05" db="EMBL/GenBank/DDBJ databases">
        <title>Genomic Encyclopedia of Type Strains, Phase IV (KMG-IV): sequencing the most valuable type-strain genomes for metagenomic binning, comparative biology and taxonomic classification.</title>
        <authorList>
            <person name="Goeker M."/>
        </authorList>
    </citation>
    <scope>NUCLEOTIDE SEQUENCE [LARGE SCALE GENOMIC DNA]</scope>
    <source>
        <strain evidence="6 7">DSM 16791</strain>
    </source>
</reference>
<dbReference type="SUPFAM" id="SSF100950">
    <property type="entry name" value="NagB/RpiA/CoA transferase-like"/>
    <property type="match status" value="1"/>
</dbReference>
<dbReference type="OrthoDB" id="9806345at2"/>
<evidence type="ECO:0000256" key="3">
    <source>
        <dbReference type="ARBA" id="ARBA00023125"/>
    </source>
</evidence>
<protein>
    <submittedName>
        <fullName evidence="6">DNA-binding transcriptional regulator LsrR (DeoR family)</fullName>
    </submittedName>
</protein>
<dbReference type="EMBL" id="QGTR01000003">
    <property type="protein sequence ID" value="PWW00028.1"/>
    <property type="molecule type" value="Genomic_DNA"/>
</dbReference>
<dbReference type="Gene3D" id="3.40.50.1360">
    <property type="match status" value="1"/>
</dbReference>
<dbReference type="RefSeq" id="WP_110032290.1">
    <property type="nucleotide sequence ID" value="NZ_QGTR01000003.1"/>
</dbReference>
<evidence type="ECO:0000313" key="7">
    <source>
        <dbReference type="Proteomes" id="UP000246352"/>
    </source>
</evidence>
<name>A0A317PJR2_9HYPH</name>
<dbReference type="InterPro" id="IPR036388">
    <property type="entry name" value="WH-like_DNA-bd_sf"/>
</dbReference>
<evidence type="ECO:0000256" key="1">
    <source>
        <dbReference type="ARBA" id="ARBA00010466"/>
    </source>
</evidence>
<evidence type="ECO:0000256" key="4">
    <source>
        <dbReference type="ARBA" id="ARBA00023163"/>
    </source>
</evidence>
<dbReference type="Gene3D" id="1.10.10.10">
    <property type="entry name" value="Winged helix-like DNA-binding domain superfamily/Winged helix DNA-binding domain"/>
    <property type="match status" value="1"/>
</dbReference>
<keyword evidence="4" id="KW-0804">Transcription</keyword>
<dbReference type="GO" id="GO:0030246">
    <property type="term" value="F:carbohydrate binding"/>
    <property type="evidence" value="ECO:0007669"/>
    <property type="project" value="InterPro"/>
</dbReference>
<keyword evidence="3 6" id="KW-0238">DNA-binding</keyword>
<sequence>MASTVTRRSSRQLSGEDIVVETAWLYYHDGMNQNEIATHLQVSRATVVNYLQEARERGFIHIRLAPEAFTGHRLATELCSRFALKAAYVLPEGVERSEDQAQRVTRGAAGWLPGLLEPGDRLGVAWGKTIYDLAEQLEQTTIPALTVMQLVGSMATPYGFSADVCSSEVARKFSATCINLHVPAVLSTAEIAQTLRQEATIAHQLSAIRTCNKTLFAVGSCKHDSHVVSSGVATDAELDDYVARGAAGVLCGRFIDAWGKPIHGPLDERMMGIELEELTGKDMGLLVSVGVERVVAAVAALRGGYATHLVTNLSSAQAILELSEPA</sequence>
<evidence type="ECO:0000313" key="6">
    <source>
        <dbReference type="EMBL" id="PWW00028.1"/>
    </source>
</evidence>
<proteinExistence type="inferred from homology"/>
<dbReference type="PANTHER" id="PTHR34294:SF1">
    <property type="entry name" value="TRANSCRIPTIONAL REGULATOR LSRR"/>
    <property type="match status" value="1"/>
</dbReference>
<comment type="similarity">
    <text evidence="1">Belongs to the SorC transcriptional regulatory family.</text>
</comment>